<sequence>MDIREYFEQANLLNRKIKMMLNQVETLDSQAKKVTSSFQMDKVSSSKQKSSMESVIVRKLELEKEINSQIDELYALKLNMALVISRIYDERYRRLLELRYIEGEEWNQIAITLGYNMRWVQKLHKRSIEEAANVYDGEVKNTNDKIGRLEAAKKPPIGRYEIPKSYDTVKM</sequence>
<accession>V7I5H7</accession>
<comment type="caution">
    <text evidence="2">The sequence shown here is derived from an EMBL/GenBank/DDBJ whole genome shotgun (WGS) entry which is preliminary data.</text>
</comment>
<dbReference type="InterPro" id="IPR013324">
    <property type="entry name" value="RNA_pol_sigma_r3/r4-like"/>
</dbReference>
<reference evidence="2 3" key="1">
    <citation type="journal article" date="2014" name="Genome Announc.">
        <title>Genome Sequence of Youngiibacter fragilis, the Type Strain of the Genus Youngiibacter.</title>
        <authorList>
            <person name="Wawrik C.B."/>
            <person name="Callaghan A.V."/>
            <person name="Stamps B.W."/>
            <person name="Wawrik B."/>
        </authorList>
    </citation>
    <scope>NUCLEOTIDE SEQUENCE [LARGE SCALE GENOMIC DNA]</scope>
    <source>
        <strain evidence="2 3">232.1</strain>
    </source>
</reference>
<proteinExistence type="predicted"/>
<feature type="coiled-coil region" evidence="1">
    <location>
        <begin position="3"/>
        <end position="30"/>
    </location>
</feature>
<gene>
    <name evidence="2" type="ORF">T472_0211845</name>
</gene>
<keyword evidence="1" id="KW-0175">Coiled coil</keyword>
<protein>
    <recommendedName>
        <fullName evidence="4">RNA polymerase sigma-70 region 4 domain-containing protein</fullName>
    </recommendedName>
</protein>
<dbReference type="RefSeq" id="WP_023383299.1">
    <property type="nucleotide sequence ID" value="NZ_AXUN02000181.1"/>
</dbReference>
<evidence type="ECO:0000313" key="3">
    <source>
        <dbReference type="Proteomes" id="UP000017747"/>
    </source>
</evidence>
<name>V7I5H7_9CLOT</name>
<dbReference type="SUPFAM" id="SSF88659">
    <property type="entry name" value="Sigma3 and sigma4 domains of RNA polymerase sigma factors"/>
    <property type="match status" value="1"/>
</dbReference>
<dbReference type="STRING" id="994573.T472_0211845"/>
<keyword evidence="3" id="KW-1185">Reference proteome</keyword>
<dbReference type="Proteomes" id="UP000017747">
    <property type="component" value="Unassembled WGS sequence"/>
</dbReference>
<evidence type="ECO:0000313" key="2">
    <source>
        <dbReference type="EMBL" id="ETA80449.1"/>
    </source>
</evidence>
<dbReference type="eggNOG" id="COG1191">
    <property type="taxonomic scope" value="Bacteria"/>
</dbReference>
<evidence type="ECO:0008006" key="4">
    <source>
        <dbReference type="Google" id="ProtNLM"/>
    </source>
</evidence>
<evidence type="ECO:0000256" key="1">
    <source>
        <dbReference type="SAM" id="Coils"/>
    </source>
</evidence>
<dbReference type="AlphaFoldDB" id="V7I5H7"/>
<dbReference type="OrthoDB" id="3242975at2"/>
<organism evidence="2 3">
    <name type="scientific">Youngiibacter fragilis 232.1</name>
    <dbReference type="NCBI Taxonomy" id="994573"/>
    <lineage>
        <taxon>Bacteria</taxon>
        <taxon>Bacillati</taxon>
        <taxon>Bacillota</taxon>
        <taxon>Clostridia</taxon>
        <taxon>Eubacteriales</taxon>
        <taxon>Clostridiaceae</taxon>
        <taxon>Youngiibacter</taxon>
    </lineage>
</organism>
<dbReference type="EMBL" id="AXUN02000181">
    <property type="protein sequence ID" value="ETA80449.1"/>
    <property type="molecule type" value="Genomic_DNA"/>
</dbReference>